<reference evidence="1" key="2">
    <citation type="journal article" date="2023" name="Science">
        <title>Genomic signatures of disease resistance in endangered staghorn corals.</title>
        <authorList>
            <person name="Vollmer S.V."/>
            <person name="Selwyn J.D."/>
            <person name="Despard B.A."/>
            <person name="Roesel C.L."/>
        </authorList>
    </citation>
    <scope>NUCLEOTIDE SEQUENCE</scope>
    <source>
        <strain evidence="1">K2</strain>
    </source>
</reference>
<name>A0AAD9PWT1_ACRCE</name>
<accession>A0AAD9PWT1</accession>
<proteinExistence type="predicted"/>
<dbReference type="AlphaFoldDB" id="A0AAD9PWT1"/>
<evidence type="ECO:0000313" key="2">
    <source>
        <dbReference type="Proteomes" id="UP001249851"/>
    </source>
</evidence>
<dbReference type="EMBL" id="JARQWQ010000109">
    <property type="protein sequence ID" value="KAK2550529.1"/>
    <property type="molecule type" value="Genomic_DNA"/>
</dbReference>
<protein>
    <submittedName>
        <fullName evidence="1">Uncharacterized protein</fullName>
    </submittedName>
</protein>
<comment type="caution">
    <text evidence="1">The sequence shown here is derived from an EMBL/GenBank/DDBJ whole genome shotgun (WGS) entry which is preliminary data.</text>
</comment>
<organism evidence="1 2">
    <name type="scientific">Acropora cervicornis</name>
    <name type="common">Staghorn coral</name>
    <dbReference type="NCBI Taxonomy" id="6130"/>
    <lineage>
        <taxon>Eukaryota</taxon>
        <taxon>Metazoa</taxon>
        <taxon>Cnidaria</taxon>
        <taxon>Anthozoa</taxon>
        <taxon>Hexacorallia</taxon>
        <taxon>Scleractinia</taxon>
        <taxon>Astrocoeniina</taxon>
        <taxon>Acroporidae</taxon>
        <taxon>Acropora</taxon>
    </lineage>
</organism>
<evidence type="ECO:0000313" key="1">
    <source>
        <dbReference type="EMBL" id="KAK2550529.1"/>
    </source>
</evidence>
<sequence length="176" mass="20685">MAARERSVPKVDYKELNALSSVVLFNTSTRKVKGRKIYNVERIIERRKAKYRPPKPREERLQEAAYHFAGRILSALKNSAISPFYVYIHLDHDFERFTALPEHWWYYLDEHGEGRAVDFPIKIKPLLTWSPAHHIKRADAFTLPFQKIGKPVPQKSVFVQCLCKVHQNPKRTWNCA</sequence>
<keyword evidence="2" id="KW-1185">Reference proteome</keyword>
<dbReference type="Proteomes" id="UP001249851">
    <property type="component" value="Unassembled WGS sequence"/>
</dbReference>
<reference evidence="1" key="1">
    <citation type="journal article" date="2023" name="G3 (Bethesda)">
        <title>Whole genome assembly and annotation of the endangered Caribbean coral Acropora cervicornis.</title>
        <authorList>
            <person name="Selwyn J.D."/>
            <person name="Vollmer S.V."/>
        </authorList>
    </citation>
    <scope>NUCLEOTIDE SEQUENCE</scope>
    <source>
        <strain evidence="1">K2</strain>
    </source>
</reference>
<gene>
    <name evidence="1" type="ORF">P5673_028728</name>
</gene>